<dbReference type="Proteomes" id="UP000278006">
    <property type="component" value="Unassembled WGS sequence"/>
</dbReference>
<dbReference type="RefSeq" id="WP_122226275.1">
    <property type="nucleotide sequence ID" value="NZ_RDQO01000001.1"/>
</dbReference>
<name>A0A3M6R029_9BURK</name>
<dbReference type="AlphaFoldDB" id="A0A3M6R029"/>
<evidence type="ECO:0000313" key="2">
    <source>
        <dbReference type="Proteomes" id="UP000278006"/>
    </source>
</evidence>
<dbReference type="OrthoDB" id="8907661at2"/>
<sequence length="158" mass="17106">MSLAVFNSAVFQGTASRAELGLAGSIWSQEIAALPAKRASAPALPGFVLVGVASLQGQQLVFSSMHALGLCPPAENSRSAEDIYVQCPLRITRYGPDSKAVTRQLTEFCFLYSDDQNNPAQLNHTEYAFDEQTGTAYFRVIQHGLRVPACDRSVTIKP</sequence>
<evidence type="ECO:0000313" key="1">
    <source>
        <dbReference type="EMBL" id="RMX08152.1"/>
    </source>
</evidence>
<proteinExistence type="predicted"/>
<comment type="caution">
    <text evidence="1">The sequence shown here is derived from an EMBL/GenBank/DDBJ whole genome shotgun (WGS) entry which is preliminary data.</text>
</comment>
<keyword evidence="2" id="KW-1185">Reference proteome</keyword>
<accession>A0A3M6R029</accession>
<protein>
    <submittedName>
        <fullName evidence="1">Uncharacterized protein</fullName>
    </submittedName>
</protein>
<gene>
    <name evidence="1" type="ORF">D8I35_03270</name>
</gene>
<reference evidence="1 2" key="1">
    <citation type="submission" date="2018-10" db="EMBL/GenBank/DDBJ databases">
        <title>Draft genome of Cortibacter populi DSM10536.</title>
        <authorList>
            <person name="Bernier A.-M."/>
            <person name="Bernard K."/>
        </authorList>
    </citation>
    <scope>NUCLEOTIDE SEQUENCE [LARGE SCALE GENOMIC DNA]</scope>
    <source>
        <strain evidence="1 2">DSM 105136</strain>
    </source>
</reference>
<organism evidence="1 2">
    <name type="scientific">Corticibacter populi</name>
    <dbReference type="NCBI Taxonomy" id="1550736"/>
    <lineage>
        <taxon>Bacteria</taxon>
        <taxon>Pseudomonadati</taxon>
        <taxon>Pseudomonadota</taxon>
        <taxon>Betaproteobacteria</taxon>
        <taxon>Burkholderiales</taxon>
        <taxon>Comamonadaceae</taxon>
        <taxon>Corticibacter</taxon>
    </lineage>
</organism>
<dbReference type="EMBL" id="RDQO01000001">
    <property type="protein sequence ID" value="RMX08152.1"/>
    <property type="molecule type" value="Genomic_DNA"/>
</dbReference>